<proteinExistence type="inferred from homology"/>
<feature type="transmembrane region" description="Helical" evidence="9">
    <location>
        <begin position="167"/>
        <end position="188"/>
    </location>
</feature>
<dbReference type="Pfam" id="PF07549">
    <property type="entry name" value="Sec_GG"/>
    <property type="match status" value="1"/>
</dbReference>
<feature type="domain" description="Protein export membrane protein SecD/SecF C-terminal" evidence="10">
    <location>
        <begin position="119"/>
        <end position="296"/>
    </location>
</feature>
<evidence type="ECO:0000256" key="4">
    <source>
        <dbReference type="ARBA" id="ARBA00022692"/>
    </source>
</evidence>
<keyword evidence="7 9" id="KW-0811">Translocation</keyword>
<dbReference type="GO" id="GO:0006605">
    <property type="term" value="P:protein targeting"/>
    <property type="evidence" value="ECO:0007669"/>
    <property type="project" value="UniProtKB-UniRule"/>
</dbReference>
<dbReference type="Pfam" id="PF02355">
    <property type="entry name" value="SecD_SecF_C"/>
    <property type="match status" value="1"/>
</dbReference>
<reference evidence="11 12" key="1">
    <citation type="submission" date="2017-01" db="EMBL/GenBank/DDBJ databases">
        <authorList>
            <person name="Mah S.A."/>
            <person name="Swanson W.J."/>
            <person name="Moy G.W."/>
            <person name="Vacquier V.D."/>
        </authorList>
    </citation>
    <scope>NUCLEOTIDE SEQUENCE [LARGE SCALE GENOMIC DNA]</scope>
    <source>
        <strain evidence="11 12">DSM 11589</strain>
    </source>
</reference>
<dbReference type="InterPro" id="IPR022645">
    <property type="entry name" value="SecD/SecF_bac"/>
</dbReference>
<dbReference type="SUPFAM" id="SSF82866">
    <property type="entry name" value="Multidrug efflux transporter AcrB transmembrane domain"/>
    <property type="match status" value="1"/>
</dbReference>
<dbReference type="InterPro" id="IPR005665">
    <property type="entry name" value="SecF_bac"/>
</dbReference>
<feature type="transmembrane region" description="Helical" evidence="9">
    <location>
        <begin position="246"/>
        <end position="264"/>
    </location>
</feature>
<keyword evidence="12" id="KW-1185">Reference proteome</keyword>
<evidence type="ECO:0000259" key="10">
    <source>
        <dbReference type="Pfam" id="PF02355"/>
    </source>
</evidence>
<dbReference type="GO" id="GO:0043952">
    <property type="term" value="P:protein transport by the Sec complex"/>
    <property type="evidence" value="ECO:0007669"/>
    <property type="project" value="UniProtKB-UniRule"/>
</dbReference>
<dbReference type="Proteomes" id="UP000185678">
    <property type="component" value="Unassembled WGS sequence"/>
</dbReference>
<evidence type="ECO:0000256" key="6">
    <source>
        <dbReference type="ARBA" id="ARBA00022989"/>
    </source>
</evidence>
<dbReference type="STRING" id="80876.SAMN05421779_101655"/>
<evidence type="ECO:0000256" key="7">
    <source>
        <dbReference type="ARBA" id="ARBA00023010"/>
    </source>
</evidence>
<evidence type="ECO:0000313" key="11">
    <source>
        <dbReference type="EMBL" id="SIS41060.1"/>
    </source>
</evidence>
<evidence type="ECO:0000256" key="9">
    <source>
        <dbReference type="HAMAP-Rule" id="MF_01464"/>
    </source>
</evidence>
<comment type="function">
    <text evidence="9">Part of the Sec protein translocase complex. Interacts with the SecYEG preprotein conducting channel. SecDF uses the proton motive force (PMF) to complete protein translocation after the ATP-dependent function of SecA.</text>
</comment>
<dbReference type="InterPro" id="IPR022646">
    <property type="entry name" value="SecD/SecF_CS"/>
</dbReference>
<keyword evidence="2 9" id="KW-0813">Transport</keyword>
<evidence type="ECO:0000256" key="5">
    <source>
        <dbReference type="ARBA" id="ARBA00022927"/>
    </source>
</evidence>
<keyword evidence="5 9" id="KW-0653">Protein transport</keyword>
<organism evidence="11 12">
    <name type="scientific">Insolitispirillum peregrinum</name>
    <dbReference type="NCBI Taxonomy" id="80876"/>
    <lineage>
        <taxon>Bacteria</taxon>
        <taxon>Pseudomonadati</taxon>
        <taxon>Pseudomonadota</taxon>
        <taxon>Alphaproteobacteria</taxon>
        <taxon>Rhodospirillales</taxon>
        <taxon>Novispirillaceae</taxon>
        <taxon>Insolitispirillum</taxon>
    </lineage>
</organism>
<protein>
    <recommendedName>
        <fullName evidence="9">Protein-export membrane protein SecF</fullName>
    </recommendedName>
</protein>
<feature type="transmembrane region" description="Helical" evidence="9">
    <location>
        <begin position="21"/>
        <end position="41"/>
    </location>
</feature>
<dbReference type="AlphaFoldDB" id="A0A1N7IVJ2"/>
<dbReference type="InterPro" id="IPR055344">
    <property type="entry name" value="SecD_SecF_C_bact"/>
</dbReference>
<dbReference type="EMBL" id="FTOA01000001">
    <property type="protein sequence ID" value="SIS41060.1"/>
    <property type="molecule type" value="Genomic_DNA"/>
</dbReference>
<feature type="transmembrane region" description="Helical" evidence="9">
    <location>
        <begin position="143"/>
        <end position="160"/>
    </location>
</feature>
<dbReference type="GO" id="GO:0065002">
    <property type="term" value="P:intracellular protein transmembrane transport"/>
    <property type="evidence" value="ECO:0007669"/>
    <property type="project" value="UniProtKB-UniRule"/>
</dbReference>
<dbReference type="NCBIfam" id="TIGR00916">
    <property type="entry name" value="2A0604s01"/>
    <property type="match status" value="1"/>
</dbReference>
<evidence type="ECO:0000256" key="1">
    <source>
        <dbReference type="ARBA" id="ARBA00004651"/>
    </source>
</evidence>
<comment type="subunit">
    <text evidence="9">Forms a complex with SecD. Part of the essential Sec protein translocation apparatus which comprises SecA, SecYEG and auxiliary proteins SecDF-YajC and YidC.</text>
</comment>
<feature type="transmembrane region" description="Helical" evidence="9">
    <location>
        <begin position="194"/>
        <end position="215"/>
    </location>
</feature>
<comment type="subcellular location">
    <subcellularLocation>
        <location evidence="1 9">Cell membrane</location>
        <topology evidence="1 9">Multi-pass membrane protein</topology>
    </subcellularLocation>
</comment>
<evidence type="ECO:0000256" key="8">
    <source>
        <dbReference type="ARBA" id="ARBA00023136"/>
    </source>
</evidence>
<keyword evidence="8 9" id="KW-0472">Membrane</keyword>
<accession>A0A1N7IVJ2</accession>
<dbReference type="Gene3D" id="1.20.1640.10">
    <property type="entry name" value="Multidrug efflux transporter AcrB transmembrane domain"/>
    <property type="match status" value="1"/>
</dbReference>
<keyword evidence="3 9" id="KW-1003">Cell membrane</keyword>
<evidence type="ECO:0000313" key="12">
    <source>
        <dbReference type="Proteomes" id="UP000185678"/>
    </source>
</evidence>
<keyword evidence="6 9" id="KW-1133">Transmembrane helix</keyword>
<dbReference type="InterPro" id="IPR022813">
    <property type="entry name" value="SecD/SecF_arch_bac"/>
</dbReference>
<evidence type="ECO:0000256" key="3">
    <source>
        <dbReference type="ARBA" id="ARBA00022475"/>
    </source>
</evidence>
<dbReference type="InterPro" id="IPR048634">
    <property type="entry name" value="SecD_SecF_C"/>
</dbReference>
<dbReference type="PRINTS" id="PR01755">
    <property type="entry name" value="SECFTRNLCASE"/>
</dbReference>
<keyword evidence="4 9" id="KW-0812">Transmembrane</keyword>
<name>A0A1N7IVJ2_9PROT</name>
<dbReference type="GO" id="GO:0005886">
    <property type="term" value="C:plasma membrane"/>
    <property type="evidence" value="ECO:0007669"/>
    <property type="project" value="UniProtKB-SubCell"/>
</dbReference>
<feature type="transmembrane region" description="Helical" evidence="9">
    <location>
        <begin position="270"/>
        <end position="290"/>
    </location>
</feature>
<dbReference type="RefSeq" id="WP_245821229.1">
    <property type="nucleotide sequence ID" value="NZ_FTOA01000001.1"/>
</dbReference>
<gene>
    <name evidence="9" type="primary">secF</name>
    <name evidence="11" type="ORF">SAMN05421779_101655</name>
</gene>
<comment type="similarity">
    <text evidence="9">Belongs to the SecD/SecF family. SecF subfamily.</text>
</comment>
<evidence type="ECO:0000256" key="2">
    <source>
        <dbReference type="ARBA" id="ARBA00022448"/>
    </source>
</evidence>
<dbReference type="GO" id="GO:0015450">
    <property type="term" value="F:protein-transporting ATPase activity"/>
    <property type="evidence" value="ECO:0007669"/>
    <property type="project" value="InterPro"/>
</dbReference>
<dbReference type="PANTHER" id="PTHR30081:SF8">
    <property type="entry name" value="PROTEIN TRANSLOCASE SUBUNIT SECF"/>
    <property type="match status" value="1"/>
</dbReference>
<dbReference type="NCBIfam" id="TIGR00966">
    <property type="entry name" value="transloc_SecF"/>
    <property type="match status" value="1"/>
</dbReference>
<dbReference type="HAMAP" id="MF_01464_B">
    <property type="entry name" value="SecF_B"/>
    <property type="match status" value="1"/>
</dbReference>
<sequence length="315" mass="34648">MMISLLKFLPQEFTIDFMRRRWIGFIFSAALTLASLVSIAVQGFNFGIDFSGGVLIEAEVPEGVHVSDIRAKVSSLDLGEVAVTTLGETGREVSLRLGQPKDSDEKSEMRAVAKIKEVLGEGYTYKRVDVVGPKVGGELIQDGVYAILGAMAIIGIYIWIRFEWQYSIGAMLGLIHDVVTAAGIFSIFQIEFDLTVVAALLTVAGYSINDTVVQFDRVRENLRRYKKMELYDLLNRSLNEVFTRTLLTSTTTFLAAASLLAFGGDVLRGFSLAVTWGVIAGTYSSFYMALPTLLYTGLRRDDSEDAEVAKTDAMP</sequence>
<dbReference type="PANTHER" id="PTHR30081">
    <property type="entry name" value="PROTEIN-EXPORT MEMBRANE PROTEIN SEC"/>
    <property type="match status" value="1"/>
</dbReference>